<sequence>MRENKNIKITINRRLLYLLIVYLLFIVFSPIIFAKITGWVSFDERSGVIGDTIGGITAPFINLLAAFLVFISFREQIRANKLLNKENRFNYITNFFNMVKEEVYENNLDQRFQVKHSYHIDNWIRLYYNRDRFLKNVEGSYSTEVDDGHKYPDDRVKDIINENVRNSIFNIVGQSSAIVKLIEEIKSSDLEEGVRSFYFHQIIKMVEYTNFALLYELFKDQLCKEIEILDVNNLGNYGLITANLKKLLDWDYLYFNQRSNH</sequence>
<accession>A0ABW4Y0N6</accession>
<feature type="transmembrane region" description="Helical" evidence="1">
    <location>
        <begin position="15"/>
        <end position="33"/>
    </location>
</feature>
<evidence type="ECO:0000313" key="2">
    <source>
        <dbReference type="EMBL" id="MFD2101316.1"/>
    </source>
</evidence>
<dbReference type="Proteomes" id="UP001597342">
    <property type="component" value="Unassembled WGS sequence"/>
</dbReference>
<keyword evidence="1" id="KW-1133">Transmembrane helix</keyword>
<protein>
    <recommendedName>
        <fullName evidence="4">Phage abortive infection protein</fullName>
    </recommendedName>
</protein>
<evidence type="ECO:0008006" key="4">
    <source>
        <dbReference type="Google" id="ProtNLM"/>
    </source>
</evidence>
<proteinExistence type="predicted"/>
<comment type="caution">
    <text evidence="2">The sequence shown here is derived from an EMBL/GenBank/DDBJ whole genome shotgun (WGS) entry which is preliminary data.</text>
</comment>
<evidence type="ECO:0000313" key="3">
    <source>
        <dbReference type="Proteomes" id="UP001597342"/>
    </source>
</evidence>
<reference evidence="3" key="1">
    <citation type="journal article" date="2019" name="Int. J. Syst. Evol. Microbiol.">
        <title>The Global Catalogue of Microorganisms (GCM) 10K type strain sequencing project: providing services to taxonomists for standard genome sequencing and annotation.</title>
        <authorList>
            <consortium name="The Broad Institute Genomics Platform"/>
            <consortium name="The Broad Institute Genome Sequencing Center for Infectious Disease"/>
            <person name="Wu L."/>
            <person name="Ma J."/>
        </authorList>
    </citation>
    <scope>NUCLEOTIDE SEQUENCE [LARGE SCALE GENOMIC DNA]</scope>
    <source>
        <strain evidence="3">JCM 3389</strain>
    </source>
</reference>
<feature type="transmembrane region" description="Helical" evidence="1">
    <location>
        <begin position="53"/>
        <end position="73"/>
    </location>
</feature>
<keyword evidence="1" id="KW-0812">Transmembrane</keyword>
<evidence type="ECO:0000256" key="1">
    <source>
        <dbReference type="SAM" id="Phobius"/>
    </source>
</evidence>
<dbReference type="EMBL" id="JBHUHU010000005">
    <property type="protein sequence ID" value="MFD2101316.1"/>
    <property type="molecule type" value="Genomic_DNA"/>
</dbReference>
<name>A0ABW4Y0N6_9FLAO</name>
<gene>
    <name evidence="2" type="ORF">ACFSJE_16115</name>
</gene>
<organism evidence="2 3">
    <name type="scientific">Flagellimonas iocasae</name>
    <dbReference type="NCBI Taxonomy" id="2055905"/>
    <lineage>
        <taxon>Bacteria</taxon>
        <taxon>Pseudomonadati</taxon>
        <taxon>Bacteroidota</taxon>
        <taxon>Flavobacteriia</taxon>
        <taxon>Flavobacteriales</taxon>
        <taxon>Flavobacteriaceae</taxon>
        <taxon>Flagellimonas</taxon>
    </lineage>
</organism>
<keyword evidence="1" id="KW-0472">Membrane</keyword>
<dbReference type="RefSeq" id="WP_379831894.1">
    <property type="nucleotide sequence ID" value="NZ_JBHUHU010000005.1"/>
</dbReference>
<keyword evidence="3" id="KW-1185">Reference proteome</keyword>